<organism evidence="2 3">
    <name type="scientific">Nostoc sphaeroides CCNUC1</name>
    <dbReference type="NCBI Taxonomy" id="2653204"/>
    <lineage>
        <taxon>Bacteria</taxon>
        <taxon>Bacillati</taxon>
        <taxon>Cyanobacteriota</taxon>
        <taxon>Cyanophyceae</taxon>
        <taxon>Nostocales</taxon>
        <taxon>Nostocaceae</taxon>
        <taxon>Nostoc</taxon>
    </lineage>
</organism>
<evidence type="ECO:0000313" key="3">
    <source>
        <dbReference type="Proteomes" id="UP000326678"/>
    </source>
</evidence>
<gene>
    <name evidence="2" type="ORF">GXM_01519</name>
</gene>
<feature type="transmembrane region" description="Helical" evidence="1">
    <location>
        <begin position="20"/>
        <end position="38"/>
    </location>
</feature>
<dbReference type="KEGG" id="nsh:GXM_01519"/>
<keyword evidence="1" id="KW-0812">Transmembrane</keyword>
<dbReference type="EMBL" id="CP045226">
    <property type="protein sequence ID" value="QFS44046.1"/>
    <property type="molecule type" value="Genomic_DNA"/>
</dbReference>
<keyword evidence="1" id="KW-1133">Transmembrane helix</keyword>
<protein>
    <submittedName>
        <fullName evidence="2">Uncharacterized protein</fullName>
    </submittedName>
</protein>
<dbReference type="AlphaFoldDB" id="A0A5P8VV87"/>
<evidence type="ECO:0000313" key="2">
    <source>
        <dbReference type="EMBL" id="QFS44046.1"/>
    </source>
</evidence>
<accession>A0A5P8VV87</accession>
<name>A0A5P8VV87_9NOSO</name>
<proteinExistence type="predicted"/>
<sequence length="48" mass="5529">MDSRVLALTQAYWIRTNSMFNNLILSLTLAYCEILGVGKARRRHRFGA</sequence>
<reference evidence="2 3" key="1">
    <citation type="submission" date="2019-10" db="EMBL/GenBank/DDBJ databases">
        <title>Genomic and transcriptomic insights into the perfect genentic adaptation of a filamentous nitrogen-fixing cyanobacterium to rice fields.</title>
        <authorList>
            <person name="Chen Z."/>
        </authorList>
    </citation>
    <scope>NUCLEOTIDE SEQUENCE [LARGE SCALE GENOMIC DNA]</scope>
    <source>
        <strain evidence="2">CCNUC1</strain>
    </source>
</reference>
<evidence type="ECO:0000256" key="1">
    <source>
        <dbReference type="SAM" id="Phobius"/>
    </source>
</evidence>
<keyword evidence="1" id="KW-0472">Membrane</keyword>
<dbReference type="Proteomes" id="UP000326678">
    <property type="component" value="Chromosome Gxm1"/>
</dbReference>
<keyword evidence="3" id="KW-1185">Reference proteome</keyword>